<dbReference type="PROSITE" id="PS51259">
    <property type="entry name" value="MHD2"/>
    <property type="match status" value="1"/>
</dbReference>
<dbReference type="PROSITE" id="PS00170">
    <property type="entry name" value="CSA_PPIASE_1"/>
    <property type="match status" value="1"/>
</dbReference>
<evidence type="ECO:0000259" key="1">
    <source>
        <dbReference type="PROSITE" id="PS50072"/>
    </source>
</evidence>
<dbReference type="GO" id="GO:0003755">
    <property type="term" value="F:peptidyl-prolyl cis-trans isomerase activity"/>
    <property type="evidence" value="ECO:0007669"/>
    <property type="project" value="InterPro"/>
</dbReference>
<evidence type="ECO:0000259" key="2">
    <source>
        <dbReference type="PROSITE" id="PS51258"/>
    </source>
</evidence>
<sequence>MEEETAVQLLQRYRRDRRILLDFLLSGSLIKKVVMPPGAVTLDDVDLDQVSVDHVLNCARKGGMLELSEAIRDYHDNSDLPQMNNGGSTDEFFLVTNPESSGSPPKRAPPPILVSTLAPVIATAPVFAPSPVVSLSSVEKSESFNSTDVRELTVDDIEDFEYDEDELEEVDVARILRRNTSDVADLMPKLPAFATGITDDDLRETAYEVLLACAGAAGGLIVPSKEKKKDKKSRLMRKLGRSKSENVVQSERTPGLNGLLEILRAHMEISEAMDIRTRQGLLNALAGKVGKRMDTLLIPLELLCCISRTEFSDKKAYIRWQKRQLFMLEEGLINHPVVGFGESGRKASDLRILLAKIEESEFRPSSAAEVQRTECLRSLREIAIPLAERPARGDLTGEVCHWADGYHLNVRLYEKLLLSVFDILDEGKLTEEVRRLELLKSTWRVLGVTETIHYTCYAWVLFRQKCGCMIAVCFTQEHGLLQHVIEQLKKIPLKEQRGPQERLHLKSLRSKFEGEDLSFLLSFLSPIQKWADKQLADYHKHFAECICTRRVATMEDVVLVAMVTRRLLLEESDQVIQSTSATDRDQIESYISTSIKNAFTRKPFLDGAEHLTEDVVSVFPAADSLEQYIMSLIASACEEGNVEVNFRKLTPYQVESISGTLVMRWVNSQLGRILGWVERTIQQERWNPISPQQRHGSSIVEVYRIVEETVDQFFALKVPMRPSELNGLFRGIDNAFQVYSNHVVEKLASKEDLIPPVPVLTRYRKEAGIKAFVKKELFDSRLPDETKPREINVQTARTLCVQLNTLYYAISQLNKLEDSIWEQWTRKKPREQFIRKSIDEKSTSFKQKGTFDGSRKDINAAIDRICEFTGTKIIFWDLREPFIENLYRPSVSQSRLEALIEPIDTELNQLCDIIVEPLRDRIVTSLLQASLDGLLRVILDGGPSRVFSPADAKSLEEDLEVLKEFFISGGDGLPRGVVENHIARVRHVIKLHAYETRELIDDLKSASGVERQSGGGKIEKQDYRYKGCQFHRVIKDFMIQAGDFLKGDGSGCVSIYGHKFEDENFIAKHTGPGLLSMFFITCAKCDWLDNKHVVFGVIDLLLFKGTEELSNITEHAKQRHHLIGQYVVGQQGLVQDLDTKDQGISEFLKNFYKSNYF</sequence>
<accession>A0A6A6LHA2</accession>
<dbReference type="Pfam" id="PF00160">
    <property type="entry name" value="Pro_isomerase"/>
    <property type="match status" value="1"/>
</dbReference>
<dbReference type="PANTHER" id="PTHR31280:SF2">
    <property type="entry name" value="PROTEIN UNC-13 HOMOLOG"/>
    <property type="match status" value="1"/>
</dbReference>
<dbReference type="EMBL" id="JAAGAX010000010">
    <property type="protein sequence ID" value="KAF2300840.1"/>
    <property type="molecule type" value="Genomic_DNA"/>
</dbReference>
<dbReference type="InterPro" id="IPR014770">
    <property type="entry name" value="Munc13_1"/>
</dbReference>
<dbReference type="InterPro" id="IPR008528">
    <property type="entry name" value="unc-13_homologue"/>
</dbReference>
<dbReference type="Gene3D" id="2.40.100.10">
    <property type="entry name" value="Cyclophilin-like"/>
    <property type="match status" value="1"/>
</dbReference>
<evidence type="ECO:0000259" key="3">
    <source>
        <dbReference type="PROSITE" id="PS51259"/>
    </source>
</evidence>
<dbReference type="PANTHER" id="PTHR31280">
    <property type="entry name" value="PROTEIN UNC-13 HOMOLOG"/>
    <property type="match status" value="1"/>
</dbReference>
<dbReference type="AlphaFoldDB" id="A0A6A6LHA2"/>
<feature type="domain" description="MHD1" evidence="2">
    <location>
        <begin position="616"/>
        <end position="757"/>
    </location>
</feature>
<feature type="domain" description="MHD2" evidence="3">
    <location>
        <begin position="893"/>
        <end position="1003"/>
    </location>
</feature>
<dbReference type="SUPFAM" id="SSF50891">
    <property type="entry name" value="Cyclophilin-like"/>
    <property type="match status" value="1"/>
</dbReference>
<comment type="caution">
    <text evidence="4">The sequence shown here is derived from an EMBL/GenBank/DDBJ whole genome shotgun (WGS) entry which is preliminary data.</text>
</comment>
<dbReference type="InterPro" id="IPR057984">
    <property type="entry name" value="PATROL1_C"/>
</dbReference>
<dbReference type="PROSITE" id="PS51258">
    <property type="entry name" value="MHD1"/>
    <property type="match status" value="1"/>
</dbReference>
<proteinExistence type="predicted"/>
<dbReference type="Gene3D" id="1.10.357.50">
    <property type="match status" value="1"/>
</dbReference>
<dbReference type="InterPro" id="IPR029000">
    <property type="entry name" value="Cyclophilin-like_dom_sf"/>
</dbReference>
<name>A0A6A6LHA2_HEVBR</name>
<dbReference type="Proteomes" id="UP000467840">
    <property type="component" value="Chromosome 4"/>
</dbReference>
<dbReference type="GO" id="GO:0006457">
    <property type="term" value="P:protein folding"/>
    <property type="evidence" value="ECO:0007669"/>
    <property type="project" value="InterPro"/>
</dbReference>
<dbReference type="Pfam" id="PF25761">
    <property type="entry name" value="TPR_PATROL1"/>
    <property type="match status" value="1"/>
</dbReference>
<feature type="domain" description="PPIase cyclophilin-type" evidence="1">
    <location>
        <begin position="1004"/>
        <end position="1112"/>
    </location>
</feature>
<evidence type="ECO:0000313" key="5">
    <source>
        <dbReference type="Proteomes" id="UP000467840"/>
    </source>
</evidence>
<gene>
    <name evidence="4" type="ORF">GH714_017736</name>
</gene>
<organism evidence="4 5">
    <name type="scientific">Hevea brasiliensis</name>
    <name type="common">Para rubber tree</name>
    <name type="synonym">Siphonia brasiliensis</name>
    <dbReference type="NCBI Taxonomy" id="3981"/>
    <lineage>
        <taxon>Eukaryota</taxon>
        <taxon>Viridiplantae</taxon>
        <taxon>Streptophyta</taxon>
        <taxon>Embryophyta</taxon>
        <taxon>Tracheophyta</taxon>
        <taxon>Spermatophyta</taxon>
        <taxon>Magnoliopsida</taxon>
        <taxon>eudicotyledons</taxon>
        <taxon>Gunneridae</taxon>
        <taxon>Pentapetalae</taxon>
        <taxon>rosids</taxon>
        <taxon>fabids</taxon>
        <taxon>Malpighiales</taxon>
        <taxon>Euphorbiaceae</taxon>
        <taxon>Crotonoideae</taxon>
        <taxon>Micrandreae</taxon>
        <taxon>Hevea</taxon>
    </lineage>
</organism>
<keyword evidence="5" id="KW-1185">Reference proteome</keyword>
<reference evidence="4 5" key="1">
    <citation type="journal article" date="2020" name="Mol. Plant">
        <title>The Chromosome-Based Rubber Tree Genome Provides New Insights into Spurge Genome Evolution and Rubber Biosynthesis.</title>
        <authorList>
            <person name="Liu J."/>
            <person name="Shi C."/>
            <person name="Shi C.C."/>
            <person name="Li W."/>
            <person name="Zhang Q.J."/>
            <person name="Zhang Y."/>
            <person name="Li K."/>
            <person name="Lu H.F."/>
            <person name="Shi C."/>
            <person name="Zhu S.T."/>
            <person name="Xiao Z.Y."/>
            <person name="Nan H."/>
            <person name="Yue Y."/>
            <person name="Zhu X.G."/>
            <person name="Wu Y."/>
            <person name="Hong X.N."/>
            <person name="Fan G.Y."/>
            <person name="Tong Y."/>
            <person name="Zhang D."/>
            <person name="Mao C.L."/>
            <person name="Liu Y.L."/>
            <person name="Hao S.J."/>
            <person name="Liu W.Q."/>
            <person name="Lv M.Q."/>
            <person name="Zhang H.B."/>
            <person name="Liu Y."/>
            <person name="Hu-Tang G.R."/>
            <person name="Wang J.P."/>
            <person name="Wang J.H."/>
            <person name="Sun Y.H."/>
            <person name="Ni S.B."/>
            <person name="Chen W.B."/>
            <person name="Zhang X.C."/>
            <person name="Jiao Y.N."/>
            <person name="Eichler E.E."/>
            <person name="Li G.H."/>
            <person name="Liu X."/>
            <person name="Gao L.Z."/>
        </authorList>
    </citation>
    <scope>NUCLEOTIDE SEQUENCE [LARGE SCALE GENOMIC DNA]</scope>
    <source>
        <strain evidence="5">cv. GT1</strain>
        <tissue evidence="4">Leaf</tissue>
    </source>
</reference>
<evidence type="ECO:0000313" key="4">
    <source>
        <dbReference type="EMBL" id="KAF2300840.1"/>
    </source>
</evidence>
<dbReference type="PROSITE" id="PS50072">
    <property type="entry name" value="CSA_PPIASE_2"/>
    <property type="match status" value="1"/>
</dbReference>
<dbReference type="InterPro" id="IPR014772">
    <property type="entry name" value="Munc13_dom-2"/>
</dbReference>
<dbReference type="InterPro" id="IPR002130">
    <property type="entry name" value="Cyclophilin-type_PPIase_dom"/>
</dbReference>
<dbReference type="InterPro" id="IPR020892">
    <property type="entry name" value="Cyclophilin-type_PPIase_CS"/>
</dbReference>
<protein>
    <submittedName>
        <fullName evidence="4">Uncharacterized protein</fullName>
    </submittedName>
</protein>